<accession>A0A6A5T3Z3</accession>
<evidence type="ECO:0000256" key="2">
    <source>
        <dbReference type="SAM" id="SignalP"/>
    </source>
</evidence>
<dbReference type="PANTHER" id="PTHR28154">
    <property type="entry name" value="CELL WALL SYNTHESIS PROTEIN KNH1-RELATED"/>
    <property type="match status" value="1"/>
</dbReference>
<dbReference type="Pfam" id="PF05390">
    <property type="entry name" value="Kre9_KNH1_C"/>
    <property type="match status" value="1"/>
</dbReference>
<feature type="domain" description="Yeast cell wall synthesis Kre9/Knh1-like N-terminal" evidence="4">
    <location>
        <begin position="26"/>
        <end position="129"/>
    </location>
</feature>
<evidence type="ECO:0000256" key="1">
    <source>
        <dbReference type="ARBA" id="ARBA00022729"/>
    </source>
</evidence>
<organism evidence="5 6">
    <name type="scientific">Clathrospora elynae</name>
    <dbReference type="NCBI Taxonomy" id="706981"/>
    <lineage>
        <taxon>Eukaryota</taxon>
        <taxon>Fungi</taxon>
        <taxon>Dikarya</taxon>
        <taxon>Ascomycota</taxon>
        <taxon>Pezizomycotina</taxon>
        <taxon>Dothideomycetes</taxon>
        <taxon>Pleosporomycetidae</taxon>
        <taxon>Pleosporales</taxon>
        <taxon>Diademaceae</taxon>
        <taxon>Clathrospora</taxon>
    </lineage>
</organism>
<reference evidence="5" key="1">
    <citation type="journal article" date="2020" name="Stud. Mycol.">
        <title>101 Dothideomycetes genomes: a test case for predicting lifestyles and emergence of pathogens.</title>
        <authorList>
            <person name="Haridas S."/>
            <person name="Albert R."/>
            <person name="Binder M."/>
            <person name="Bloem J."/>
            <person name="Labutti K."/>
            <person name="Salamov A."/>
            <person name="Andreopoulos B."/>
            <person name="Baker S."/>
            <person name="Barry K."/>
            <person name="Bills G."/>
            <person name="Bluhm B."/>
            <person name="Cannon C."/>
            <person name="Castanera R."/>
            <person name="Culley D."/>
            <person name="Daum C."/>
            <person name="Ezra D."/>
            <person name="Gonzalez J."/>
            <person name="Henrissat B."/>
            <person name="Kuo A."/>
            <person name="Liang C."/>
            <person name="Lipzen A."/>
            <person name="Lutzoni F."/>
            <person name="Magnuson J."/>
            <person name="Mondo S."/>
            <person name="Nolan M."/>
            <person name="Ohm R."/>
            <person name="Pangilinan J."/>
            <person name="Park H.-J."/>
            <person name="Ramirez L."/>
            <person name="Alfaro M."/>
            <person name="Sun H."/>
            <person name="Tritt A."/>
            <person name="Yoshinaga Y."/>
            <person name="Zwiers L.-H."/>
            <person name="Turgeon B."/>
            <person name="Goodwin S."/>
            <person name="Spatafora J."/>
            <person name="Crous P."/>
            <person name="Grigoriev I."/>
        </authorList>
    </citation>
    <scope>NUCLEOTIDE SEQUENCE</scope>
    <source>
        <strain evidence="5">CBS 161.51</strain>
    </source>
</reference>
<dbReference type="InterPro" id="IPR018466">
    <property type="entry name" value="Kre9/Knh1-like_N"/>
</dbReference>
<proteinExistence type="predicted"/>
<dbReference type="GO" id="GO:0006078">
    <property type="term" value="P:(1-&gt;6)-beta-D-glucan biosynthetic process"/>
    <property type="evidence" value="ECO:0007669"/>
    <property type="project" value="InterPro"/>
</dbReference>
<dbReference type="GO" id="GO:0031505">
    <property type="term" value="P:fungal-type cell wall organization"/>
    <property type="evidence" value="ECO:0007669"/>
    <property type="project" value="TreeGrafter"/>
</dbReference>
<keyword evidence="6" id="KW-1185">Reference proteome</keyword>
<dbReference type="AlphaFoldDB" id="A0A6A5T3Z3"/>
<name>A0A6A5T3Z3_9PLEO</name>
<dbReference type="PANTHER" id="PTHR28154:SF1">
    <property type="entry name" value="CELL WALL SYNTHESIS PROTEIN KNH1-RELATED"/>
    <property type="match status" value="1"/>
</dbReference>
<dbReference type="Pfam" id="PF10342">
    <property type="entry name" value="Kre9_KNH"/>
    <property type="match status" value="1"/>
</dbReference>
<feature type="domain" description="Yeast cell wall synthesis Kre9/Knh1 C-terminal" evidence="3">
    <location>
        <begin position="178"/>
        <end position="257"/>
    </location>
</feature>
<dbReference type="GO" id="GO:0042546">
    <property type="term" value="P:cell wall biogenesis"/>
    <property type="evidence" value="ECO:0007669"/>
    <property type="project" value="InterPro"/>
</dbReference>
<evidence type="ECO:0000313" key="6">
    <source>
        <dbReference type="Proteomes" id="UP000800038"/>
    </source>
</evidence>
<dbReference type="GO" id="GO:0005576">
    <property type="term" value="C:extracellular region"/>
    <property type="evidence" value="ECO:0007669"/>
    <property type="project" value="TreeGrafter"/>
</dbReference>
<dbReference type="EMBL" id="ML976001">
    <property type="protein sequence ID" value="KAF1946898.1"/>
    <property type="molecule type" value="Genomic_DNA"/>
</dbReference>
<evidence type="ECO:0000259" key="4">
    <source>
        <dbReference type="Pfam" id="PF10342"/>
    </source>
</evidence>
<evidence type="ECO:0000313" key="5">
    <source>
        <dbReference type="EMBL" id="KAF1946898.1"/>
    </source>
</evidence>
<dbReference type="InterPro" id="IPR045328">
    <property type="entry name" value="Kre9/Knh1"/>
</dbReference>
<dbReference type="OrthoDB" id="2432613at2759"/>
<keyword evidence="1 2" id="KW-0732">Signal</keyword>
<gene>
    <name evidence="5" type="ORF">EJ02DRAFT_450237</name>
</gene>
<sequence length="268" mass="27843">MARLILPLVGLAALCPLVSAGVKFTKPEAGSTLTAGTAIEVDWIEGGDGPELTDLLTYELFLIAGGNKPEDQFVVDVITTQGSFGAGSKSASGMITTASGEDTNVNAYFVKMVAVAKTGGQLTTYSDRFAYSGMKGVGVFPQPVKAALSGITGTAGPATVDNTVDAANPAAGASPAASMFDVEYTMQTGPTRYAPMQPVPPTKITATNTKPLYPTSSVSIATTRLPIPTVIFTTTASQTYSVQSKENTVAPALNPTDDMAKFLRRWQD</sequence>
<feature type="signal peptide" evidence="2">
    <location>
        <begin position="1"/>
        <end position="20"/>
    </location>
</feature>
<protein>
    <submittedName>
        <fullName evidence="5">Uncharacterized protein</fullName>
    </submittedName>
</protein>
<evidence type="ECO:0000259" key="3">
    <source>
        <dbReference type="Pfam" id="PF05390"/>
    </source>
</evidence>
<dbReference type="Proteomes" id="UP000800038">
    <property type="component" value="Unassembled WGS sequence"/>
</dbReference>
<feature type="chain" id="PRO_5025473848" evidence="2">
    <location>
        <begin position="21"/>
        <end position="268"/>
    </location>
</feature>
<dbReference type="InterPro" id="IPR008659">
    <property type="entry name" value="Kre9/Knh1_C"/>
</dbReference>